<evidence type="ECO:0000256" key="3">
    <source>
        <dbReference type="ARBA" id="ARBA00022692"/>
    </source>
</evidence>
<dbReference type="InterPro" id="IPR051542">
    <property type="entry name" value="Hydrogenase_cytochrome"/>
</dbReference>
<keyword evidence="4 6" id="KW-1133">Transmembrane helix</keyword>
<feature type="transmembrane region" description="Helical" evidence="6">
    <location>
        <begin position="38"/>
        <end position="57"/>
    </location>
</feature>
<feature type="transmembrane region" description="Helical" evidence="6">
    <location>
        <begin position="149"/>
        <end position="170"/>
    </location>
</feature>
<dbReference type="PANTHER" id="PTHR30485">
    <property type="entry name" value="NI/FE-HYDROGENASE 1 B-TYPE CYTOCHROME SUBUNIT"/>
    <property type="match status" value="1"/>
</dbReference>
<evidence type="ECO:0000313" key="9">
    <source>
        <dbReference type="Proteomes" id="UP000283087"/>
    </source>
</evidence>
<feature type="transmembrane region" description="Helical" evidence="6">
    <location>
        <begin position="95"/>
        <end position="116"/>
    </location>
</feature>
<comment type="caution">
    <text evidence="8">The sequence shown here is derived from an EMBL/GenBank/DDBJ whole genome shotgun (WGS) entry which is preliminary data.</text>
</comment>
<dbReference type="Pfam" id="PF01292">
    <property type="entry name" value="Ni_hydr_CYTB"/>
    <property type="match status" value="1"/>
</dbReference>
<dbReference type="GO" id="GO:0005886">
    <property type="term" value="C:plasma membrane"/>
    <property type="evidence" value="ECO:0007669"/>
    <property type="project" value="UniProtKB-SubCell"/>
</dbReference>
<keyword evidence="5 6" id="KW-0472">Membrane</keyword>
<dbReference type="InterPro" id="IPR016174">
    <property type="entry name" value="Di-haem_cyt_TM"/>
</dbReference>
<dbReference type="GO" id="GO:0009055">
    <property type="term" value="F:electron transfer activity"/>
    <property type="evidence" value="ECO:0007669"/>
    <property type="project" value="InterPro"/>
</dbReference>
<evidence type="ECO:0000256" key="1">
    <source>
        <dbReference type="ARBA" id="ARBA00004651"/>
    </source>
</evidence>
<proteinExistence type="predicted"/>
<evidence type="ECO:0000256" key="2">
    <source>
        <dbReference type="ARBA" id="ARBA00022475"/>
    </source>
</evidence>
<comment type="subcellular location">
    <subcellularLocation>
        <location evidence="1">Cell membrane</location>
        <topology evidence="1">Multi-pass membrane protein</topology>
    </subcellularLocation>
</comment>
<dbReference type="InterPro" id="IPR011577">
    <property type="entry name" value="Cyt_b561_bac/Ni-Hgenase"/>
</dbReference>
<feature type="transmembrane region" description="Helical" evidence="6">
    <location>
        <begin position="7"/>
        <end position="26"/>
    </location>
</feature>
<name>A0A430KS85_9GAMM</name>
<dbReference type="GO" id="GO:0020037">
    <property type="term" value="F:heme binding"/>
    <property type="evidence" value="ECO:0007669"/>
    <property type="project" value="TreeGrafter"/>
</dbReference>
<reference evidence="8 9" key="1">
    <citation type="submission" date="2018-11" db="EMBL/GenBank/DDBJ databases">
        <title>The draft genome sequence of Amphritea opalescens ANRC-JH13T.</title>
        <authorList>
            <person name="Fang Z."/>
            <person name="Zhang Y."/>
            <person name="Han X."/>
        </authorList>
    </citation>
    <scope>NUCLEOTIDE SEQUENCE [LARGE SCALE GENOMIC DNA]</scope>
    <source>
        <strain evidence="8 9">ANRC-JH13</strain>
    </source>
</reference>
<dbReference type="Gene3D" id="1.20.950.20">
    <property type="entry name" value="Transmembrane di-heme cytochromes, Chain C"/>
    <property type="match status" value="1"/>
</dbReference>
<evidence type="ECO:0000313" key="8">
    <source>
        <dbReference type="EMBL" id="RTE66330.1"/>
    </source>
</evidence>
<evidence type="ECO:0000256" key="4">
    <source>
        <dbReference type="ARBA" id="ARBA00022989"/>
    </source>
</evidence>
<dbReference type="OrthoDB" id="196472at2"/>
<sequence>MVKIWDLPTRIFHWVLVALFTFLIYSGRWDDSLMQWHFYSGYALSGLILFRVLWGIFGTHYARFCSFITSPIQGISYLKATFTGKAKHFYGHNPAGAMMVIMLILLLMLQVASGLITSDEILWEGPFYASVSDELASLGAETHHLVQSILVYLVGFHILGVILHSILFKEKLVSAMVTGKKKDLGNATPRGAINPIALTLCIAISAGWVYYLFSLPV</sequence>
<dbReference type="PANTHER" id="PTHR30485:SF2">
    <property type="entry name" value="BLL0597 PROTEIN"/>
    <property type="match status" value="1"/>
</dbReference>
<dbReference type="GO" id="GO:0022904">
    <property type="term" value="P:respiratory electron transport chain"/>
    <property type="evidence" value="ECO:0007669"/>
    <property type="project" value="InterPro"/>
</dbReference>
<dbReference type="EMBL" id="RQXW01000005">
    <property type="protein sequence ID" value="RTE66330.1"/>
    <property type="molecule type" value="Genomic_DNA"/>
</dbReference>
<organism evidence="8 9">
    <name type="scientific">Amphritea opalescens</name>
    <dbReference type="NCBI Taxonomy" id="2490544"/>
    <lineage>
        <taxon>Bacteria</taxon>
        <taxon>Pseudomonadati</taxon>
        <taxon>Pseudomonadota</taxon>
        <taxon>Gammaproteobacteria</taxon>
        <taxon>Oceanospirillales</taxon>
        <taxon>Oceanospirillaceae</taxon>
        <taxon>Amphritea</taxon>
    </lineage>
</organism>
<keyword evidence="2" id="KW-1003">Cell membrane</keyword>
<accession>A0A430KS85</accession>
<evidence type="ECO:0000259" key="7">
    <source>
        <dbReference type="Pfam" id="PF01292"/>
    </source>
</evidence>
<dbReference type="Proteomes" id="UP000283087">
    <property type="component" value="Unassembled WGS sequence"/>
</dbReference>
<dbReference type="SUPFAM" id="SSF81342">
    <property type="entry name" value="Transmembrane di-heme cytochromes"/>
    <property type="match status" value="1"/>
</dbReference>
<feature type="domain" description="Cytochrome b561 bacterial/Ni-hydrogenase" evidence="7">
    <location>
        <begin position="5"/>
        <end position="179"/>
    </location>
</feature>
<dbReference type="RefSeq" id="WP_126157929.1">
    <property type="nucleotide sequence ID" value="NZ_RQXW01000005.1"/>
</dbReference>
<feature type="transmembrane region" description="Helical" evidence="6">
    <location>
        <begin position="191"/>
        <end position="213"/>
    </location>
</feature>
<keyword evidence="3 6" id="KW-0812">Transmembrane</keyword>
<gene>
    <name evidence="8" type="ORF">EH243_06970</name>
</gene>
<evidence type="ECO:0000256" key="5">
    <source>
        <dbReference type="ARBA" id="ARBA00023136"/>
    </source>
</evidence>
<protein>
    <submittedName>
        <fullName evidence="8">Branched-chain alpha-keto acid dehydrogenase subunit E2</fullName>
    </submittedName>
</protein>
<evidence type="ECO:0000256" key="6">
    <source>
        <dbReference type="SAM" id="Phobius"/>
    </source>
</evidence>
<keyword evidence="9" id="KW-1185">Reference proteome</keyword>
<dbReference type="AlphaFoldDB" id="A0A430KS85"/>